<dbReference type="Ensembl" id="ENSORLT00000034237.1">
    <property type="protein sequence ID" value="ENSORLP00000040503.1"/>
    <property type="gene ID" value="ENSORLG00000025835.1"/>
</dbReference>
<keyword evidence="6" id="KW-1185">Reference proteome</keyword>
<keyword evidence="2" id="KW-0833">Ubl conjugation pathway</keyword>
<dbReference type="InterPro" id="IPR035983">
    <property type="entry name" value="Hect_E3_ubiquitin_ligase"/>
</dbReference>
<organism evidence="5 6">
    <name type="scientific">Oryzias latipes</name>
    <name type="common">Japanese rice fish</name>
    <name type="synonym">Japanese killifish</name>
    <dbReference type="NCBI Taxonomy" id="8090"/>
    <lineage>
        <taxon>Eukaryota</taxon>
        <taxon>Metazoa</taxon>
        <taxon>Chordata</taxon>
        <taxon>Craniata</taxon>
        <taxon>Vertebrata</taxon>
        <taxon>Euteleostomi</taxon>
        <taxon>Actinopterygii</taxon>
        <taxon>Neopterygii</taxon>
        <taxon>Teleostei</taxon>
        <taxon>Neoteleostei</taxon>
        <taxon>Acanthomorphata</taxon>
        <taxon>Ovalentaria</taxon>
        <taxon>Atherinomorphae</taxon>
        <taxon>Beloniformes</taxon>
        <taxon>Adrianichthyidae</taxon>
        <taxon>Oryziinae</taxon>
        <taxon>Oryzias</taxon>
    </lineage>
</organism>
<sequence length="665" mass="74007">MAKSVLELLREAAAALERQNQREVTAGVDNNPTTSSSTTPSAPEGRTARAEVLRLFSPYPPRGVPRRSIPPANTKKPKKTTYTHIFFCLAKRKDCNIPNPKMKKLLQQAGLGERRITFPDRSCSATEFSDHLQLSFPQLKHCGGFQLLRSRGSTRSRVLDVLPCSKDGYTPEFLCNKELGVGAAVIYIRPLQKDIVLENTPSATTSVQSTGPTVECVYCTDTFTHSEIEGHIDSCEKKHNSDLNAEETSESTASGSSGMSQPGTSDATSLSSHSQSEANYSSFEDWTTEPNIYKAANLFRQHLIHNAELKPELVARLDLRTTEEDREREILTFYKKQGIDWASPFSVVLGGDAAVGDGVKRHFLSMVIEKIQFGFDLNLENTGRTLLFNGADDHKVPSTSRALIDGDLFRVAGRAIGHSFIHGGPSFTGLSPAMQHLIVGSNEESAVFELSDCPDTDVVEVVSVLESKRELTPQEECEVNNLAFSWDLPPINKNNRRWLSEKILRHAVIERRQTQIKQIRKGLKDSGVFNMIKQRPALATVLFPRTAEQIMDSQTILKRIIWPMPDSEDEDDHGSMEEACLVTGFLRDYIENGSSQELHQLLKFWTGWSIPPQQLYVEVSSDICMPVASTCMTTLKLPQKCPSYQTFKENLAAAVRSTEFGFGMI</sequence>
<reference evidence="5" key="3">
    <citation type="submission" date="2025-09" db="UniProtKB">
        <authorList>
            <consortium name="Ensembl"/>
        </authorList>
    </citation>
    <scope>IDENTIFICATION</scope>
    <source>
        <strain evidence="5">Hd-rR</strain>
    </source>
</reference>
<evidence type="ECO:0000313" key="5">
    <source>
        <dbReference type="Ensembl" id="ENSORLP00000040503.1"/>
    </source>
</evidence>
<dbReference type="STRING" id="8090.ENSORLP00000040503"/>
<gene>
    <name evidence="5" type="primary">LOC110014692</name>
</gene>
<feature type="region of interest" description="Disordered" evidence="3">
    <location>
        <begin position="238"/>
        <end position="273"/>
    </location>
</feature>
<evidence type="ECO:0000259" key="4">
    <source>
        <dbReference type="SMART" id="SM00119"/>
    </source>
</evidence>
<feature type="region of interest" description="Disordered" evidence="3">
    <location>
        <begin position="18"/>
        <end position="47"/>
    </location>
</feature>
<dbReference type="Pfam" id="PF00632">
    <property type="entry name" value="HECT"/>
    <property type="match status" value="1"/>
</dbReference>
<evidence type="ECO:0000313" key="6">
    <source>
        <dbReference type="Proteomes" id="UP000001038"/>
    </source>
</evidence>
<dbReference type="GeneID" id="110014692"/>
<dbReference type="KEGG" id="ola:110014692"/>
<evidence type="ECO:0000256" key="1">
    <source>
        <dbReference type="ARBA" id="ARBA00022679"/>
    </source>
</evidence>
<evidence type="ECO:0000256" key="2">
    <source>
        <dbReference type="ARBA" id="ARBA00022786"/>
    </source>
</evidence>
<dbReference type="RefSeq" id="XP_023811215.1">
    <property type="nucleotide sequence ID" value="XM_023955447.1"/>
</dbReference>
<keyword evidence="1" id="KW-0808">Transferase</keyword>
<reference evidence="5" key="2">
    <citation type="submission" date="2025-08" db="UniProtKB">
        <authorList>
            <consortium name="Ensembl"/>
        </authorList>
    </citation>
    <scope>IDENTIFICATION</scope>
    <source>
        <strain evidence="5">Hd-rR</strain>
    </source>
</reference>
<dbReference type="SMART" id="SM00119">
    <property type="entry name" value="HECTc"/>
    <property type="match status" value="1"/>
</dbReference>
<dbReference type="GeneTree" id="ENSGT00400000024202"/>
<dbReference type="Proteomes" id="UP000001038">
    <property type="component" value="Chromosome 6"/>
</dbReference>
<proteinExistence type="predicted"/>
<feature type="compositionally biased region" description="Low complexity" evidence="3">
    <location>
        <begin position="32"/>
        <end position="41"/>
    </location>
</feature>
<evidence type="ECO:0000256" key="3">
    <source>
        <dbReference type="SAM" id="MobiDB-lite"/>
    </source>
</evidence>
<feature type="compositionally biased region" description="Polar residues" evidence="3">
    <location>
        <begin position="259"/>
        <end position="273"/>
    </location>
</feature>
<dbReference type="Gene3D" id="3.90.1750.10">
    <property type="entry name" value="Hect, E3 ligase catalytic domains"/>
    <property type="match status" value="1"/>
</dbReference>
<protein>
    <recommendedName>
        <fullName evidence="4">HECT domain-containing protein</fullName>
    </recommendedName>
</protein>
<feature type="domain" description="HECT" evidence="4">
    <location>
        <begin position="335"/>
        <end position="665"/>
    </location>
</feature>
<dbReference type="InParanoid" id="A0A3B3I9L2"/>
<dbReference type="AlphaFoldDB" id="A0A3B3I9L2"/>
<dbReference type="OrthoDB" id="5948939at2759"/>
<dbReference type="Bgee" id="ENSORLG00000025835">
    <property type="expression patterns" value="Expressed in gastrula and 10 other cell types or tissues"/>
</dbReference>
<name>A0A3B3I9L2_ORYLA</name>
<dbReference type="SUPFAM" id="SSF56204">
    <property type="entry name" value="Hect, E3 ligase catalytic domain"/>
    <property type="match status" value="1"/>
</dbReference>
<accession>A0A3B3I9L2</accession>
<dbReference type="InterPro" id="IPR000569">
    <property type="entry name" value="HECT_dom"/>
</dbReference>
<reference evidence="5 6" key="1">
    <citation type="journal article" date="2007" name="Nature">
        <title>The medaka draft genome and insights into vertebrate genome evolution.</title>
        <authorList>
            <person name="Kasahara M."/>
            <person name="Naruse K."/>
            <person name="Sasaki S."/>
            <person name="Nakatani Y."/>
            <person name="Qu W."/>
            <person name="Ahsan B."/>
            <person name="Yamada T."/>
            <person name="Nagayasu Y."/>
            <person name="Doi K."/>
            <person name="Kasai Y."/>
            <person name="Jindo T."/>
            <person name="Kobayashi D."/>
            <person name="Shimada A."/>
            <person name="Toyoda A."/>
            <person name="Kuroki Y."/>
            <person name="Fujiyama A."/>
            <person name="Sasaki T."/>
            <person name="Shimizu A."/>
            <person name="Asakawa S."/>
            <person name="Shimizu N."/>
            <person name="Hashimoto S."/>
            <person name="Yang J."/>
            <person name="Lee Y."/>
            <person name="Matsushima K."/>
            <person name="Sugano S."/>
            <person name="Sakaizumi M."/>
            <person name="Narita T."/>
            <person name="Ohishi K."/>
            <person name="Haga S."/>
            <person name="Ohta F."/>
            <person name="Nomoto H."/>
            <person name="Nogata K."/>
            <person name="Morishita T."/>
            <person name="Endo T."/>
            <person name="Shin-I T."/>
            <person name="Takeda H."/>
            <person name="Morishita S."/>
            <person name="Kohara Y."/>
        </authorList>
    </citation>
    <scope>NUCLEOTIDE SEQUENCE [LARGE SCALE GENOMIC DNA]</scope>
    <source>
        <strain evidence="5 6">Hd-rR</strain>
    </source>
</reference>
<dbReference type="Gene3D" id="3.30.2410.10">
    <property type="entry name" value="Hect, E3 ligase catalytic domain"/>
    <property type="match status" value="1"/>
</dbReference>
<dbReference type="GO" id="GO:0004842">
    <property type="term" value="F:ubiquitin-protein transferase activity"/>
    <property type="evidence" value="ECO:0007669"/>
    <property type="project" value="InterPro"/>
</dbReference>
<dbReference type="GO" id="GO:0005634">
    <property type="term" value="C:nucleus"/>
    <property type="evidence" value="ECO:0000318"/>
    <property type="project" value="GO_Central"/>
</dbReference>